<dbReference type="Pfam" id="PF00990">
    <property type="entry name" value="GGDEF"/>
    <property type="match status" value="1"/>
</dbReference>
<keyword evidence="3" id="KW-0808">Transferase</keyword>
<dbReference type="InterPro" id="IPR043128">
    <property type="entry name" value="Rev_trsase/Diguanyl_cyclase"/>
</dbReference>
<feature type="transmembrane region" description="Helical" evidence="1">
    <location>
        <begin position="6"/>
        <end position="25"/>
    </location>
</feature>
<keyword evidence="1" id="KW-1133">Transmembrane helix</keyword>
<dbReference type="CDD" id="cd01949">
    <property type="entry name" value="GGDEF"/>
    <property type="match status" value="1"/>
</dbReference>
<dbReference type="Proteomes" id="UP001158045">
    <property type="component" value="Unassembled WGS sequence"/>
</dbReference>
<feature type="transmembrane region" description="Helical" evidence="1">
    <location>
        <begin position="55"/>
        <end position="73"/>
    </location>
</feature>
<dbReference type="PROSITE" id="PS50887">
    <property type="entry name" value="GGDEF"/>
    <property type="match status" value="1"/>
</dbReference>
<dbReference type="EC" id="2.7.7.65" evidence="3"/>
<keyword evidence="4" id="KW-1185">Reference proteome</keyword>
<dbReference type="InterPro" id="IPR029787">
    <property type="entry name" value="Nucleotide_cyclase"/>
</dbReference>
<evidence type="ECO:0000313" key="3">
    <source>
        <dbReference type="EMBL" id="MDH8677070.1"/>
    </source>
</evidence>
<comment type="caution">
    <text evidence="3">The sequence shown here is derived from an EMBL/GenBank/DDBJ whole genome shotgun (WGS) entry which is preliminary data.</text>
</comment>
<dbReference type="InterPro" id="IPR050469">
    <property type="entry name" value="Diguanylate_Cyclase"/>
</dbReference>
<evidence type="ECO:0000313" key="4">
    <source>
        <dbReference type="Proteomes" id="UP001158045"/>
    </source>
</evidence>
<accession>A0ABT6N9H3</accession>
<feature type="transmembrane region" description="Helical" evidence="1">
    <location>
        <begin position="85"/>
        <end position="106"/>
    </location>
</feature>
<evidence type="ECO:0000256" key="1">
    <source>
        <dbReference type="SAM" id="Phobius"/>
    </source>
</evidence>
<dbReference type="GO" id="GO:0052621">
    <property type="term" value="F:diguanylate cyclase activity"/>
    <property type="evidence" value="ECO:0007669"/>
    <property type="project" value="UniProtKB-EC"/>
</dbReference>
<keyword evidence="1" id="KW-0812">Transmembrane</keyword>
<dbReference type="SMART" id="SM00267">
    <property type="entry name" value="GGDEF"/>
    <property type="match status" value="1"/>
</dbReference>
<proteinExistence type="predicted"/>
<dbReference type="InterPro" id="IPR000160">
    <property type="entry name" value="GGDEF_dom"/>
</dbReference>
<dbReference type="RefSeq" id="WP_281092866.1">
    <property type="nucleotide sequence ID" value="NZ_JARYZI010000001.1"/>
</dbReference>
<feature type="transmembrane region" description="Helical" evidence="1">
    <location>
        <begin position="201"/>
        <end position="224"/>
    </location>
</feature>
<dbReference type="PANTHER" id="PTHR45138">
    <property type="entry name" value="REGULATORY COMPONENTS OF SENSORY TRANSDUCTION SYSTEM"/>
    <property type="match status" value="1"/>
</dbReference>
<keyword evidence="1" id="KW-0472">Membrane</keyword>
<name>A0ABT6N9H3_9FIRM</name>
<feature type="transmembrane region" description="Helical" evidence="1">
    <location>
        <begin position="155"/>
        <end position="176"/>
    </location>
</feature>
<protein>
    <submittedName>
        <fullName evidence="3">GGDEF domain-containing protein</fullName>
        <ecNumber evidence="3">2.7.7.65</ecNumber>
    </submittedName>
</protein>
<feature type="transmembrane region" description="Helical" evidence="1">
    <location>
        <begin position="112"/>
        <end position="135"/>
    </location>
</feature>
<gene>
    <name evidence="3" type="ORF">QE109_02860</name>
</gene>
<keyword evidence="3" id="KW-0548">Nucleotidyltransferase</keyword>
<dbReference type="NCBIfam" id="TIGR00254">
    <property type="entry name" value="GGDEF"/>
    <property type="match status" value="1"/>
</dbReference>
<dbReference type="Gene3D" id="3.30.70.270">
    <property type="match status" value="1"/>
</dbReference>
<dbReference type="SUPFAM" id="SSF55073">
    <property type="entry name" value="Nucleotide cyclase"/>
    <property type="match status" value="1"/>
</dbReference>
<organism evidence="3 4">
    <name type="scientific">Fusibacter bizertensis</name>
    <dbReference type="NCBI Taxonomy" id="1488331"/>
    <lineage>
        <taxon>Bacteria</taxon>
        <taxon>Bacillati</taxon>
        <taxon>Bacillota</taxon>
        <taxon>Clostridia</taxon>
        <taxon>Eubacteriales</taxon>
        <taxon>Eubacteriales Family XII. Incertae Sedis</taxon>
        <taxon>Fusibacter</taxon>
    </lineage>
</organism>
<dbReference type="PANTHER" id="PTHR45138:SF9">
    <property type="entry name" value="DIGUANYLATE CYCLASE DGCM-RELATED"/>
    <property type="match status" value="1"/>
</dbReference>
<dbReference type="EMBL" id="JARYZI010000001">
    <property type="protein sequence ID" value="MDH8677070.1"/>
    <property type="molecule type" value="Genomic_DNA"/>
</dbReference>
<reference evidence="3 4" key="1">
    <citation type="submission" date="2023-04" db="EMBL/GenBank/DDBJ databases">
        <title>Fusibacter bizertensis strain WBS, isolated from littoral bottom sediments of the Arctic seas - biochemical and genomic analysis.</title>
        <authorList>
            <person name="Brioukhanov A.L."/>
        </authorList>
    </citation>
    <scope>NUCLEOTIDE SEQUENCE [LARGE SCALE GENOMIC DNA]</scope>
    <source>
        <strain evidence="3 4">WBS</strain>
    </source>
</reference>
<feature type="domain" description="GGDEF" evidence="2">
    <location>
        <begin position="267"/>
        <end position="396"/>
    </location>
</feature>
<evidence type="ECO:0000259" key="2">
    <source>
        <dbReference type="PROSITE" id="PS50887"/>
    </source>
</evidence>
<sequence>MDLFIRFIYSVITSLLMFYLLSRLVPKLKKETNVKHGITVLYLASIMTFADLTHIKVVLLMYFGLIVLMRWLYSVSSFVASMSVMFMYLITVISAMISSNITLLITGKIVDYRILFASANLSANLIFGLIVVLLLQYYKLIVKLLRKYSASNIKIDLMMLLSNVALFSFVILYQRITFENMAKFTFEGVINSPTTKAYTSYFFLTYLFVTSMVLVLIVLVNRIFMVDKNLENYKFKAETDVMTGALSREAGLTHLKSEMSRATHFNYDLTIAYIDVNDLKVVNDKWGHKEGDRLIRVISEVIQSTLREFDVVARLGGDEFLVIFTRCNKQQAQRVWRRITDEFLRVNAKGDFMFKISASVGITQFDPSKHTSLLSFVHESDEEMYAQKKLVKASKL</sequence>